<evidence type="ECO:0000313" key="4">
    <source>
        <dbReference type="Proteomes" id="UP001153712"/>
    </source>
</evidence>
<name>A0A9N9TRL5_PHYSR</name>
<dbReference type="PANTHER" id="PTHR34929:SF1">
    <property type="entry name" value="INAF MOTIF CONTAINING 2"/>
    <property type="match status" value="1"/>
</dbReference>
<dbReference type="EMBL" id="OU900096">
    <property type="protein sequence ID" value="CAG9860458.1"/>
    <property type="molecule type" value="Genomic_DNA"/>
</dbReference>
<dbReference type="PANTHER" id="PTHR34929">
    <property type="entry name" value="ZGC:153157"/>
    <property type="match status" value="1"/>
</dbReference>
<organism evidence="3 4">
    <name type="scientific">Phyllotreta striolata</name>
    <name type="common">Striped flea beetle</name>
    <name type="synonym">Crioceris striolata</name>
    <dbReference type="NCBI Taxonomy" id="444603"/>
    <lineage>
        <taxon>Eukaryota</taxon>
        <taxon>Metazoa</taxon>
        <taxon>Ecdysozoa</taxon>
        <taxon>Arthropoda</taxon>
        <taxon>Hexapoda</taxon>
        <taxon>Insecta</taxon>
        <taxon>Pterygota</taxon>
        <taxon>Neoptera</taxon>
        <taxon>Endopterygota</taxon>
        <taxon>Coleoptera</taxon>
        <taxon>Polyphaga</taxon>
        <taxon>Cucujiformia</taxon>
        <taxon>Chrysomeloidea</taxon>
        <taxon>Chrysomelidae</taxon>
        <taxon>Galerucinae</taxon>
        <taxon>Alticini</taxon>
        <taxon>Phyllotreta</taxon>
    </lineage>
</organism>
<dbReference type="Proteomes" id="UP001153712">
    <property type="component" value="Chromosome 3"/>
</dbReference>
<feature type="transmembrane region" description="Helical" evidence="2">
    <location>
        <begin position="32"/>
        <end position="58"/>
    </location>
</feature>
<dbReference type="InterPro" id="IPR029162">
    <property type="entry name" value="InaF-motif"/>
</dbReference>
<sequence>MAQEDGAQESSHSQESKNSKDAFFDSKPKPKIIRILTVLAYILSVSMAAIILSVYYIFMWHGEPHLGARRNVILNYNNYSVEERFIGLKYLGDLENQSHLILHNYDDIRNANATETKLPKNGSEENEGQILCSCYPHIFADVDLLKHFFNFLLDKMSYKANNGLSLTTSDSGQWKTASVLDTAVKLAGEEAKDRLYEPKHKKKIVRVLTVVAYVFFVSLAAIMLSLYYVLFWNGDQKITSKYVTAALRQQAQQAQDTKCILDMQRQLVNLELEDKLLAPTEISSEENATNWQEDYPDGPEDLSKTSVFIKKLFYKNDRNI</sequence>
<evidence type="ECO:0000313" key="3">
    <source>
        <dbReference type="EMBL" id="CAG9860458.1"/>
    </source>
</evidence>
<protein>
    <submittedName>
        <fullName evidence="3">Uncharacterized protein</fullName>
    </submittedName>
</protein>
<gene>
    <name evidence="3" type="ORF">PHYEVI_LOCUS6811</name>
</gene>
<feature type="transmembrane region" description="Helical" evidence="2">
    <location>
        <begin position="204"/>
        <end position="230"/>
    </location>
</feature>
<feature type="region of interest" description="Disordered" evidence="1">
    <location>
        <begin position="1"/>
        <end position="23"/>
    </location>
</feature>
<evidence type="ECO:0000256" key="2">
    <source>
        <dbReference type="SAM" id="Phobius"/>
    </source>
</evidence>
<keyword evidence="2" id="KW-1133">Transmembrane helix</keyword>
<dbReference type="AlphaFoldDB" id="A0A9N9TRL5"/>
<proteinExistence type="predicted"/>
<evidence type="ECO:0000256" key="1">
    <source>
        <dbReference type="SAM" id="MobiDB-lite"/>
    </source>
</evidence>
<keyword evidence="2" id="KW-0812">Transmembrane</keyword>
<feature type="compositionally biased region" description="Basic and acidic residues" evidence="1">
    <location>
        <begin position="12"/>
        <end position="23"/>
    </location>
</feature>
<accession>A0A9N9TRL5</accession>
<dbReference type="Pfam" id="PF15018">
    <property type="entry name" value="InaF-motif"/>
    <property type="match status" value="2"/>
</dbReference>
<keyword evidence="4" id="KW-1185">Reference proteome</keyword>
<dbReference type="OrthoDB" id="8113027at2759"/>
<reference evidence="3" key="1">
    <citation type="submission" date="2022-01" db="EMBL/GenBank/DDBJ databases">
        <authorList>
            <person name="King R."/>
        </authorList>
    </citation>
    <scope>NUCLEOTIDE SEQUENCE</scope>
</reference>
<keyword evidence="2" id="KW-0472">Membrane</keyword>